<dbReference type="EMBL" id="AY394490">
    <property type="protein sequence ID" value="AAR28928.1"/>
    <property type="molecule type" value="Genomic_DNA"/>
</dbReference>
<keyword evidence="2" id="KW-1185">Reference proteome</keyword>
<dbReference type="KEGG" id="vg:5176316"/>
<reference evidence="1 2" key="2">
    <citation type="journal article" date="2007" name="Virus Res.">
        <title>P13 of Leucania separata multiple nuclear polyhedrosis virus affected the polyhedra and budded virions yields of AcMNPV.</title>
        <authorList>
            <person name="Du E.Q."/>
            <person name="Yan F."/>
            <person name="Jin W.X."/>
            <person name="Lu N."/>
            <person name="Xiao H.Z."/>
            <person name="Lu S.Y."/>
            <person name="Qi Y.P."/>
        </authorList>
    </citation>
    <scope>NUCLEOTIDE SEQUENCE [LARGE SCALE GENOMIC DNA]</scope>
    <source>
        <strain evidence="1 2">AH1</strain>
    </source>
</reference>
<dbReference type="GeneID" id="5176316"/>
<accession>Q0IKV5</accession>
<sequence>MFNNACCSNANGAVCGGQSLILFCILADDLLEDYDALLFDVVSLGAKDDGRRQLIEAMDLCRALENLLARRVDSATIGSLHVRYKLDGFRLQYEQRRRSGNGDGLYDKRCYFLPKLLRFALDANFDDTFQLERFLYAPLTNDNSDWFDQSVRQKFDMKLIFGLLAVNVW</sequence>
<organismHost>
    <name type="scientific">Lepidoptera</name>
    <name type="common">moths &amp; butterflies</name>
    <dbReference type="NCBI Taxonomy" id="7088"/>
</organismHost>
<dbReference type="RefSeq" id="YP_758461.1">
    <property type="nucleotide sequence ID" value="NC_008348.1"/>
</dbReference>
<proteinExistence type="predicted"/>
<protein>
    <submittedName>
        <fullName evidence="1">ORF164</fullName>
    </submittedName>
</protein>
<evidence type="ECO:0000313" key="2">
    <source>
        <dbReference type="Proteomes" id="UP000201737"/>
    </source>
</evidence>
<evidence type="ECO:0000313" key="1">
    <source>
        <dbReference type="EMBL" id="AAR28928.1"/>
    </source>
</evidence>
<dbReference type="Proteomes" id="UP000201737">
    <property type="component" value="Segment"/>
</dbReference>
<reference evidence="1 2" key="1">
    <citation type="journal article" date="2007" name="Virus Genes">
        <title>Genome sequence of Leucania seperata nucleopolyhedrovirus.</title>
        <authorList>
            <person name="Xiao H."/>
            <person name="Qi Y."/>
        </authorList>
    </citation>
    <scope>NUCLEOTIDE SEQUENCE [LARGE SCALE GENOMIC DNA]</scope>
    <source>
        <strain evidence="1 2">AH1</strain>
    </source>
</reference>
<organism evidence="1 2">
    <name type="scientific">Leucania separata nucleopolyhedrovirus</name>
    <name type="common">LsNPV</name>
    <dbReference type="NCBI Taxonomy" id="1307956"/>
    <lineage>
        <taxon>Viruses</taxon>
        <taxon>Viruses incertae sedis</taxon>
        <taxon>Naldaviricetes</taxon>
        <taxon>Lefavirales</taxon>
        <taxon>Baculoviridae</taxon>
        <taxon>Alphabaculovirus</taxon>
        <taxon>Alphabaculovirus leseparatae</taxon>
    </lineage>
</organism>
<name>Q0IKV5_NPVLS</name>